<name>A0ABQ2CMM3_9GAMM</name>
<proteinExistence type="predicted"/>
<evidence type="ECO:0000313" key="4">
    <source>
        <dbReference type="Proteomes" id="UP000633263"/>
    </source>
</evidence>
<sequence length="268" mass="26394">MKTKHKLTAIAFVVAASMSMGALAGGKPGPKPDPTPDPSASSASVTDVQVSLLNAVENDGTTNDAYVNDAIQDGSGNAGVNVAAGDTNQQANALSISTADADADFVFGHSATASVGVGQLNAGNQLSNLDVSNHATVEDAANNFSGNLGLNVAAGAFNQQKNDAAIANATEAQNAEASIEVLQIAAASDTYNGVEAGESALSLVASGYGRPGHGGPGRPTQNNDVDNHATLIGSLNDFSGNAGVNIAAGGTNQQSNTLSIAAGCSGCP</sequence>
<protein>
    <recommendedName>
        <fullName evidence="5">Adhesin</fullName>
    </recommendedName>
</protein>
<reference evidence="4" key="1">
    <citation type="journal article" date="2019" name="Int. J. Syst. Evol. Microbiol.">
        <title>The Global Catalogue of Microorganisms (GCM) 10K type strain sequencing project: providing services to taxonomists for standard genome sequencing and annotation.</title>
        <authorList>
            <consortium name="The Broad Institute Genomics Platform"/>
            <consortium name="The Broad Institute Genome Sequencing Center for Infectious Disease"/>
            <person name="Wu L."/>
            <person name="Ma J."/>
        </authorList>
    </citation>
    <scope>NUCLEOTIDE SEQUENCE [LARGE SCALE GENOMIC DNA]</scope>
    <source>
        <strain evidence="4">JCM 11590</strain>
    </source>
</reference>
<evidence type="ECO:0008006" key="5">
    <source>
        <dbReference type="Google" id="ProtNLM"/>
    </source>
</evidence>
<dbReference type="Proteomes" id="UP000633263">
    <property type="component" value="Unassembled WGS sequence"/>
</dbReference>
<evidence type="ECO:0000256" key="2">
    <source>
        <dbReference type="SAM" id="SignalP"/>
    </source>
</evidence>
<feature type="signal peptide" evidence="2">
    <location>
        <begin position="1"/>
        <end position="24"/>
    </location>
</feature>
<organism evidence="3 4">
    <name type="scientific">Halopseudomonas pertucinogena</name>
    <dbReference type="NCBI Taxonomy" id="86175"/>
    <lineage>
        <taxon>Bacteria</taxon>
        <taxon>Pseudomonadati</taxon>
        <taxon>Pseudomonadota</taxon>
        <taxon>Gammaproteobacteria</taxon>
        <taxon>Pseudomonadales</taxon>
        <taxon>Pseudomonadaceae</taxon>
        <taxon>Halopseudomonas</taxon>
    </lineage>
</organism>
<feature type="region of interest" description="Disordered" evidence="1">
    <location>
        <begin position="24"/>
        <end position="44"/>
    </location>
</feature>
<dbReference type="RefSeq" id="WP_188635446.1">
    <property type="nucleotide sequence ID" value="NZ_BMNN01000001.1"/>
</dbReference>
<gene>
    <name evidence="3" type="ORF">GCM10009083_09930</name>
</gene>
<evidence type="ECO:0000256" key="1">
    <source>
        <dbReference type="SAM" id="MobiDB-lite"/>
    </source>
</evidence>
<dbReference type="EMBL" id="BMNN01000001">
    <property type="protein sequence ID" value="GGI95413.1"/>
    <property type="molecule type" value="Genomic_DNA"/>
</dbReference>
<keyword evidence="2" id="KW-0732">Signal</keyword>
<keyword evidence="4" id="KW-1185">Reference proteome</keyword>
<feature type="chain" id="PRO_5045314840" description="Adhesin" evidence="2">
    <location>
        <begin position="25"/>
        <end position="268"/>
    </location>
</feature>
<comment type="caution">
    <text evidence="3">The sequence shown here is derived from an EMBL/GenBank/DDBJ whole genome shotgun (WGS) entry which is preliminary data.</text>
</comment>
<accession>A0ABQ2CMM3</accession>
<evidence type="ECO:0000313" key="3">
    <source>
        <dbReference type="EMBL" id="GGI95413.1"/>
    </source>
</evidence>